<dbReference type="RefSeq" id="WP_133183987.1">
    <property type="nucleotide sequence ID" value="NZ_SMOD01000012.1"/>
</dbReference>
<evidence type="ECO:0000256" key="1">
    <source>
        <dbReference type="ARBA" id="ARBA00004418"/>
    </source>
</evidence>
<dbReference type="EMBL" id="SMOD01000012">
    <property type="protein sequence ID" value="TDG07015.1"/>
    <property type="molecule type" value="Genomic_DNA"/>
</dbReference>
<organism evidence="9 10">
    <name type="scientific">Paraburkholderia guartelaensis</name>
    <dbReference type="NCBI Taxonomy" id="2546446"/>
    <lineage>
        <taxon>Bacteria</taxon>
        <taxon>Pseudomonadati</taxon>
        <taxon>Pseudomonadota</taxon>
        <taxon>Betaproteobacteria</taxon>
        <taxon>Burkholderiales</taxon>
        <taxon>Burkholderiaceae</taxon>
        <taxon>Paraburkholderia</taxon>
    </lineage>
</organism>
<keyword evidence="5 8" id="KW-0472">Membrane</keyword>
<evidence type="ECO:0000256" key="8">
    <source>
        <dbReference type="SAM" id="Phobius"/>
    </source>
</evidence>
<keyword evidence="4" id="KW-0732">Signal</keyword>
<keyword evidence="7" id="KW-0449">Lipoprotein</keyword>
<dbReference type="SUPFAM" id="SSF53850">
    <property type="entry name" value="Periplasmic binding protein-like II"/>
    <property type="match status" value="1"/>
</dbReference>
<evidence type="ECO:0000313" key="10">
    <source>
        <dbReference type="Proteomes" id="UP000295606"/>
    </source>
</evidence>
<comment type="subcellular location">
    <subcellularLocation>
        <location evidence="1">Periplasm</location>
    </subcellularLocation>
</comment>
<accession>A0A4R5LCS7</accession>
<comment type="caution">
    <text evidence="9">The sequence shown here is derived from an EMBL/GenBank/DDBJ whole genome shotgun (WGS) entry which is preliminary data.</text>
</comment>
<reference evidence="9 10" key="1">
    <citation type="submission" date="2019-03" db="EMBL/GenBank/DDBJ databases">
        <title>Paraburkholderia sp. isolated from native Mimosa gymnas in Guartela State Park, Brazil.</title>
        <authorList>
            <person name="Paulitsch F."/>
            <person name="Hungria M."/>
            <person name="Delamuta J.R.M."/>
            <person name="Ribeiro R.A."/>
            <person name="Dall'Agnol R."/>
            <person name="Silva J.S.B."/>
        </authorList>
    </citation>
    <scope>NUCLEOTIDE SEQUENCE [LARGE SCALE GENOMIC DNA]</scope>
    <source>
        <strain evidence="9 10">CNPSo 3008</strain>
    </source>
</reference>
<keyword evidence="3" id="KW-1003">Cell membrane</keyword>
<dbReference type="Proteomes" id="UP000295606">
    <property type="component" value="Unassembled WGS sequence"/>
</dbReference>
<comment type="similarity">
    <text evidence="2">Belongs to the bacterial solute-binding protein 1 family.</text>
</comment>
<keyword evidence="8" id="KW-0812">Transmembrane</keyword>
<feature type="transmembrane region" description="Helical" evidence="8">
    <location>
        <begin position="21"/>
        <end position="42"/>
    </location>
</feature>
<evidence type="ECO:0000256" key="3">
    <source>
        <dbReference type="ARBA" id="ARBA00022475"/>
    </source>
</evidence>
<dbReference type="AlphaFoldDB" id="A0A4R5LCS7"/>
<dbReference type="InterPro" id="IPR006059">
    <property type="entry name" value="SBP"/>
</dbReference>
<name>A0A4R5LCS7_9BURK</name>
<evidence type="ECO:0000256" key="4">
    <source>
        <dbReference type="ARBA" id="ARBA00022729"/>
    </source>
</evidence>
<evidence type="ECO:0000256" key="7">
    <source>
        <dbReference type="ARBA" id="ARBA00023288"/>
    </source>
</evidence>
<dbReference type="InterPro" id="IPR050490">
    <property type="entry name" value="Bact_solute-bd_prot1"/>
</dbReference>
<gene>
    <name evidence="9" type="ORF">E1N52_17355</name>
</gene>
<dbReference type="Pfam" id="PF01547">
    <property type="entry name" value="SBP_bac_1"/>
    <property type="match status" value="1"/>
</dbReference>
<keyword evidence="8" id="KW-1133">Transmembrane helix</keyword>
<dbReference type="Gene3D" id="3.40.190.10">
    <property type="entry name" value="Periplasmic binding protein-like II"/>
    <property type="match status" value="2"/>
</dbReference>
<proteinExistence type="inferred from homology"/>
<evidence type="ECO:0000256" key="6">
    <source>
        <dbReference type="ARBA" id="ARBA00023139"/>
    </source>
</evidence>
<keyword evidence="6" id="KW-0564">Palmitate</keyword>
<dbReference type="PANTHER" id="PTHR43649">
    <property type="entry name" value="ARABINOSE-BINDING PROTEIN-RELATED"/>
    <property type="match status" value="1"/>
</dbReference>
<evidence type="ECO:0000256" key="2">
    <source>
        <dbReference type="ARBA" id="ARBA00008520"/>
    </source>
</evidence>
<sequence length="450" mass="49382">MQCGSPAFRRVCHSRTESERYVHGFKFAWLLSGLIGVLLLLGCDQHNSAQSSKAAPARTTITALIWAPDWPEEMLQIAAEFDKLNPDVHVNVQFMVGNSVEGNIKPRVAAGTLPDLVSINPNAYAAELADQGVLADVRQTAAWKHMLDPLKSDWTSRDGKGFGISGGVATTMIYYNRAMFAKAGIDTLPTNFDEFLAVCAKLRQAGMIPVMWSGGFPNMLGNGPFASGFANNVVAHEPHWKEKMADGTLDLDTPEVADIFSKIALIPERGYAQPSYMTTGYDEGIRLFKEGKVAMAFQGSWAAGLMLRGNDFSVGVFVPPWNARGERVVPVLGSETGFAVCETPNKAVAMRFLEFIAGKGFPILQRKRHNISPFQQGMGTVVSDVEIVDYTNAVSRYPVTASPYYSSLPSNTIELVHKLMQDVLLRKITPRQAAERLDISVKTEAKMHYK</sequence>
<evidence type="ECO:0000256" key="5">
    <source>
        <dbReference type="ARBA" id="ARBA00023136"/>
    </source>
</evidence>
<evidence type="ECO:0000313" key="9">
    <source>
        <dbReference type="EMBL" id="TDG07015.1"/>
    </source>
</evidence>
<protein>
    <submittedName>
        <fullName evidence="9">Extracellular solute-binding protein</fullName>
    </submittedName>
</protein>
<dbReference type="PANTHER" id="PTHR43649:SF33">
    <property type="entry name" value="POLYGALACTURONAN_RHAMNOGALACTURONAN-BINDING PROTEIN YTCQ"/>
    <property type="match status" value="1"/>
</dbReference>
<dbReference type="GO" id="GO:0042597">
    <property type="term" value="C:periplasmic space"/>
    <property type="evidence" value="ECO:0007669"/>
    <property type="project" value="UniProtKB-SubCell"/>
</dbReference>
<dbReference type="OrthoDB" id="8663148at2"/>